<gene>
    <name evidence="3" type="ordered locus">Sph21_1215</name>
</gene>
<keyword evidence="1" id="KW-1133">Transmembrane helix</keyword>
<name>F4CE22_SPHS2</name>
<evidence type="ECO:0000259" key="2">
    <source>
        <dbReference type="Pfam" id="PF12704"/>
    </source>
</evidence>
<dbReference type="PANTHER" id="PTHR30572">
    <property type="entry name" value="MEMBRANE COMPONENT OF TRANSPORTER-RELATED"/>
    <property type="match status" value="1"/>
</dbReference>
<organism evidence="3">
    <name type="scientific">Sphingobacterium sp. (strain 21)</name>
    <dbReference type="NCBI Taxonomy" id="743722"/>
    <lineage>
        <taxon>Bacteria</taxon>
        <taxon>Pseudomonadati</taxon>
        <taxon>Bacteroidota</taxon>
        <taxon>Sphingobacteriia</taxon>
        <taxon>Sphingobacteriales</taxon>
        <taxon>Sphingobacteriaceae</taxon>
        <taxon>Sphingobacterium</taxon>
    </lineage>
</organism>
<dbReference type="InterPro" id="IPR025857">
    <property type="entry name" value="MacB_PCD"/>
</dbReference>
<dbReference type="KEGG" id="shg:Sph21_1215"/>
<feature type="transmembrane region" description="Helical" evidence="1">
    <location>
        <begin position="21"/>
        <end position="41"/>
    </location>
</feature>
<dbReference type="Pfam" id="PF12704">
    <property type="entry name" value="MacB_PCD"/>
    <property type="match status" value="1"/>
</dbReference>
<dbReference type="PANTHER" id="PTHR30572:SF18">
    <property type="entry name" value="ABC-TYPE MACROLIDE FAMILY EXPORT SYSTEM PERMEASE COMPONENT 2"/>
    <property type="match status" value="1"/>
</dbReference>
<dbReference type="STRING" id="743722.Sph21_1215"/>
<dbReference type="OrthoDB" id="1451596at2"/>
<dbReference type="GO" id="GO:0005886">
    <property type="term" value="C:plasma membrane"/>
    <property type="evidence" value="ECO:0007669"/>
    <property type="project" value="TreeGrafter"/>
</dbReference>
<dbReference type="InterPro" id="IPR050250">
    <property type="entry name" value="Macrolide_Exporter_MacB"/>
</dbReference>
<dbReference type="PATRIC" id="fig|743722.3.peg.1302"/>
<dbReference type="AlphaFoldDB" id="F4CE22"/>
<proteinExistence type="predicted"/>
<keyword evidence="1" id="KW-0812">Transmembrane</keyword>
<feature type="domain" description="MacB-like periplasmic core" evidence="2">
    <location>
        <begin position="20"/>
        <end position="202"/>
    </location>
</feature>
<dbReference type="EMBL" id="CP002584">
    <property type="protein sequence ID" value="ADZ77783.1"/>
    <property type="molecule type" value="Genomic_DNA"/>
</dbReference>
<evidence type="ECO:0000256" key="1">
    <source>
        <dbReference type="SAM" id="Phobius"/>
    </source>
</evidence>
<evidence type="ECO:0000313" key="3">
    <source>
        <dbReference type="EMBL" id="ADZ77783.1"/>
    </source>
</evidence>
<dbReference type="GO" id="GO:0022857">
    <property type="term" value="F:transmembrane transporter activity"/>
    <property type="evidence" value="ECO:0007669"/>
    <property type="project" value="TreeGrafter"/>
</dbReference>
<protein>
    <recommendedName>
        <fullName evidence="2">MacB-like periplasmic core domain-containing protein</fullName>
    </recommendedName>
</protein>
<accession>F4CE22</accession>
<sequence length="229" mass="26527">MFQSYIKIAWRNIKKYRKYSLLHLLGLSLGVSTCLFLYLYIDFHRSFDRFHPDGDRTFRFVHELHLETTEYNKGGSYAIYQALLAEIPEVEKAAFELGNQEFTLKINDQLYKTDRKTALTNSAWFDIFDFHWLAGTPKALDAPNTAVLTNQIAKKYFGDTDPLGQTILIESKHPFTVVGIIDDSRGNTSVNADMYFSFASIKILQPDLMDNFFTYWAIYRAAIHPYSLD</sequence>
<keyword evidence="1" id="KW-0472">Membrane</keyword>
<dbReference type="HOGENOM" id="CLU_1209173_0_0_10"/>
<reference evidence="3" key="1">
    <citation type="submission" date="2011-03" db="EMBL/GenBank/DDBJ databases">
        <title>Complete sequence of Sphingobacterium sp. 21.</title>
        <authorList>
            <consortium name="US DOE Joint Genome Institute"/>
            <person name="Lucas S."/>
            <person name="Copeland A."/>
            <person name="Lapidus A."/>
            <person name="Cheng J.-F."/>
            <person name="Goodwin L."/>
            <person name="Pitluck S."/>
            <person name="Davenport K."/>
            <person name="Detter J.C."/>
            <person name="Han C."/>
            <person name="Tapia R."/>
            <person name="Land M."/>
            <person name="Hauser L."/>
            <person name="Kyrpides N."/>
            <person name="Ivanova N."/>
            <person name="Ovchinnikova G."/>
            <person name="Pagani I."/>
            <person name="Siebers A.K."/>
            <person name="Allgaier M."/>
            <person name="Thelen M.P."/>
            <person name="Hugenholtz P."/>
            <person name="Woyke T."/>
        </authorList>
    </citation>
    <scope>NUCLEOTIDE SEQUENCE</scope>
    <source>
        <strain evidence="3">21</strain>
    </source>
</reference>
<dbReference type="eggNOG" id="COG0577">
    <property type="taxonomic scope" value="Bacteria"/>
</dbReference>